<dbReference type="Pfam" id="PF02416">
    <property type="entry name" value="TatA_B_E"/>
    <property type="match status" value="1"/>
</dbReference>
<evidence type="ECO:0000313" key="12">
    <source>
        <dbReference type="Proteomes" id="UP000052020"/>
    </source>
</evidence>
<protein>
    <recommendedName>
        <fullName evidence="9">Sec-independent protein translocase protein TatA</fullName>
    </recommendedName>
</protein>
<evidence type="ECO:0000256" key="1">
    <source>
        <dbReference type="ARBA" id="ARBA00004162"/>
    </source>
</evidence>
<gene>
    <name evidence="9" type="primary">tatA</name>
    <name evidence="11" type="ORF">AMK68_04035</name>
</gene>
<dbReference type="Proteomes" id="UP000052020">
    <property type="component" value="Unassembled WGS sequence"/>
</dbReference>
<dbReference type="GO" id="GO:0008320">
    <property type="term" value="F:protein transmembrane transporter activity"/>
    <property type="evidence" value="ECO:0007669"/>
    <property type="project" value="UniProtKB-UniRule"/>
</dbReference>
<keyword evidence="5 9" id="KW-0653">Protein transport</keyword>
<comment type="subcellular location">
    <subcellularLocation>
        <location evidence="1 9">Cell membrane</location>
        <topology evidence="1 9">Single-pass membrane protein</topology>
    </subcellularLocation>
</comment>
<evidence type="ECO:0000256" key="9">
    <source>
        <dbReference type="HAMAP-Rule" id="MF_00236"/>
    </source>
</evidence>
<evidence type="ECO:0000256" key="5">
    <source>
        <dbReference type="ARBA" id="ARBA00022927"/>
    </source>
</evidence>
<feature type="region of interest" description="Disordered" evidence="10">
    <location>
        <begin position="44"/>
        <end position="67"/>
    </location>
</feature>
<dbReference type="HAMAP" id="MF_00236">
    <property type="entry name" value="TatA_E"/>
    <property type="match status" value="1"/>
</dbReference>
<evidence type="ECO:0000313" key="11">
    <source>
        <dbReference type="EMBL" id="KPJ63309.1"/>
    </source>
</evidence>
<keyword evidence="8 9" id="KW-0472">Membrane</keyword>
<dbReference type="PANTHER" id="PTHR42982">
    <property type="entry name" value="SEC-INDEPENDENT PROTEIN TRANSLOCASE PROTEIN TATA"/>
    <property type="match status" value="1"/>
</dbReference>
<keyword evidence="2 9" id="KW-0813">Transport</keyword>
<dbReference type="GO" id="GO:0033281">
    <property type="term" value="C:TAT protein transport complex"/>
    <property type="evidence" value="ECO:0007669"/>
    <property type="project" value="UniProtKB-UniRule"/>
</dbReference>
<comment type="subunit">
    <text evidence="9">Forms a complex with TatC.</text>
</comment>
<sequence>MTVFGNIGWTEGLVLVFILLLLFGARRLPEMMKSMGHGVREFKKAVSGASSTDENERSEEKESKEDS</sequence>
<dbReference type="EMBL" id="LIZY01000088">
    <property type="protein sequence ID" value="KPJ63309.1"/>
    <property type="molecule type" value="Genomic_DNA"/>
</dbReference>
<keyword evidence="3 9" id="KW-1003">Cell membrane</keyword>
<keyword evidence="7 9" id="KW-0811">Translocation</keyword>
<keyword evidence="4 9" id="KW-0812">Transmembrane</keyword>
<organism evidence="11 12">
    <name type="scientific">candidate division KD3-62 bacterium DG_56</name>
    <dbReference type="NCBI Taxonomy" id="1704032"/>
    <lineage>
        <taxon>Bacteria</taxon>
        <taxon>candidate division KD3-62</taxon>
    </lineage>
</organism>
<dbReference type="Gene3D" id="1.20.5.3310">
    <property type="match status" value="1"/>
</dbReference>
<comment type="caution">
    <text evidence="11">The sequence shown here is derived from an EMBL/GenBank/DDBJ whole genome shotgun (WGS) entry which is preliminary data.</text>
</comment>
<name>A0A0S7XLC7_9BACT</name>
<evidence type="ECO:0000256" key="3">
    <source>
        <dbReference type="ARBA" id="ARBA00022475"/>
    </source>
</evidence>
<feature type="transmembrane region" description="Helical" evidence="9">
    <location>
        <begin position="6"/>
        <end position="25"/>
    </location>
</feature>
<proteinExistence type="inferred from homology"/>
<dbReference type="PANTHER" id="PTHR42982:SF1">
    <property type="entry name" value="SEC-INDEPENDENT PROTEIN TRANSLOCASE PROTEIN TATA"/>
    <property type="match status" value="1"/>
</dbReference>
<feature type="compositionally biased region" description="Basic and acidic residues" evidence="10">
    <location>
        <begin position="54"/>
        <end position="67"/>
    </location>
</feature>
<evidence type="ECO:0000256" key="6">
    <source>
        <dbReference type="ARBA" id="ARBA00022989"/>
    </source>
</evidence>
<evidence type="ECO:0000256" key="10">
    <source>
        <dbReference type="SAM" id="MobiDB-lite"/>
    </source>
</evidence>
<dbReference type="NCBIfam" id="TIGR01411">
    <property type="entry name" value="tatAE"/>
    <property type="match status" value="1"/>
</dbReference>
<evidence type="ECO:0000256" key="8">
    <source>
        <dbReference type="ARBA" id="ARBA00023136"/>
    </source>
</evidence>
<evidence type="ECO:0000256" key="4">
    <source>
        <dbReference type="ARBA" id="ARBA00022692"/>
    </source>
</evidence>
<dbReference type="InterPro" id="IPR006312">
    <property type="entry name" value="TatA/E"/>
</dbReference>
<dbReference type="GO" id="GO:0043953">
    <property type="term" value="P:protein transport by the Tat complex"/>
    <property type="evidence" value="ECO:0007669"/>
    <property type="project" value="UniProtKB-UniRule"/>
</dbReference>
<accession>A0A0S7XLC7</accession>
<keyword evidence="6 9" id="KW-1133">Transmembrane helix</keyword>
<dbReference type="AlphaFoldDB" id="A0A0S7XLC7"/>
<evidence type="ECO:0000256" key="7">
    <source>
        <dbReference type="ARBA" id="ARBA00023010"/>
    </source>
</evidence>
<dbReference type="InterPro" id="IPR003369">
    <property type="entry name" value="TatA/B/E"/>
</dbReference>
<comment type="function">
    <text evidence="9">Part of the twin-arginine translocation (Tat) system that transports large folded proteins containing a characteristic twin-arginine motif in their signal peptide across membranes. TatA could form the protein-conducting channel of the Tat system.</text>
</comment>
<reference evidence="11 12" key="1">
    <citation type="journal article" date="2015" name="Microbiome">
        <title>Genomic resolution of linkages in carbon, nitrogen, and sulfur cycling among widespread estuary sediment bacteria.</title>
        <authorList>
            <person name="Baker B.J."/>
            <person name="Lazar C.S."/>
            <person name="Teske A.P."/>
            <person name="Dick G.J."/>
        </authorList>
    </citation>
    <scope>NUCLEOTIDE SEQUENCE [LARGE SCALE GENOMIC DNA]</scope>
    <source>
        <strain evidence="11">DG_56</strain>
    </source>
</reference>
<evidence type="ECO:0000256" key="2">
    <source>
        <dbReference type="ARBA" id="ARBA00022448"/>
    </source>
</evidence>
<comment type="similarity">
    <text evidence="9">Belongs to the TatA/E family.</text>
</comment>